<name>A0A0A9BAU2_ARUDO</name>
<protein>
    <submittedName>
        <fullName evidence="1">Uncharacterized protein</fullName>
    </submittedName>
</protein>
<accession>A0A0A9BAU2</accession>
<sequence>MFAIELLIIDLID</sequence>
<dbReference type="EMBL" id="GBRH01241473">
    <property type="protein sequence ID" value="JAD56422.1"/>
    <property type="molecule type" value="Transcribed_RNA"/>
</dbReference>
<proteinExistence type="predicted"/>
<reference evidence="1" key="2">
    <citation type="journal article" date="2015" name="Data Brief">
        <title>Shoot transcriptome of the giant reed, Arundo donax.</title>
        <authorList>
            <person name="Barrero R.A."/>
            <person name="Guerrero F.D."/>
            <person name="Moolhuijzen P."/>
            <person name="Goolsby J.A."/>
            <person name="Tidwell J."/>
            <person name="Bellgard S.E."/>
            <person name="Bellgard M.I."/>
        </authorList>
    </citation>
    <scope>NUCLEOTIDE SEQUENCE</scope>
    <source>
        <tissue evidence="1">Shoot tissue taken approximately 20 cm above the soil surface</tissue>
    </source>
</reference>
<evidence type="ECO:0000313" key="1">
    <source>
        <dbReference type="EMBL" id="JAD56422.1"/>
    </source>
</evidence>
<organism evidence="1">
    <name type="scientific">Arundo donax</name>
    <name type="common">Giant reed</name>
    <name type="synonym">Donax arundinaceus</name>
    <dbReference type="NCBI Taxonomy" id="35708"/>
    <lineage>
        <taxon>Eukaryota</taxon>
        <taxon>Viridiplantae</taxon>
        <taxon>Streptophyta</taxon>
        <taxon>Embryophyta</taxon>
        <taxon>Tracheophyta</taxon>
        <taxon>Spermatophyta</taxon>
        <taxon>Magnoliopsida</taxon>
        <taxon>Liliopsida</taxon>
        <taxon>Poales</taxon>
        <taxon>Poaceae</taxon>
        <taxon>PACMAD clade</taxon>
        <taxon>Arundinoideae</taxon>
        <taxon>Arundineae</taxon>
        <taxon>Arundo</taxon>
    </lineage>
</organism>
<reference evidence="1" key="1">
    <citation type="submission" date="2014-09" db="EMBL/GenBank/DDBJ databases">
        <authorList>
            <person name="Magalhaes I.L.F."/>
            <person name="Oliveira U."/>
            <person name="Santos F.R."/>
            <person name="Vidigal T.H.D.A."/>
            <person name="Brescovit A.D."/>
            <person name="Santos A.J."/>
        </authorList>
    </citation>
    <scope>NUCLEOTIDE SEQUENCE</scope>
    <source>
        <tissue evidence="1">Shoot tissue taken approximately 20 cm above the soil surface</tissue>
    </source>
</reference>